<dbReference type="OrthoDB" id="9781701at2"/>
<protein>
    <submittedName>
        <fullName evidence="2">N-acetylneuraminate synthase</fullName>
        <ecNumber evidence="2">2.5.1.56</ecNumber>
    </submittedName>
</protein>
<dbReference type="Pfam" id="PF03102">
    <property type="entry name" value="NeuB"/>
    <property type="match status" value="1"/>
</dbReference>
<dbReference type="PANTHER" id="PTHR42966">
    <property type="entry name" value="N-ACETYLNEURAMINATE SYNTHASE"/>
    <property type="match status" value="1"/>
</dbReference>
<dbReference type="NCBIfam" id="TIGR03569">
    <property type="entry name" value="NeuB_NnaB"/>
    <property type="match status" value="1"/>
</dbReference>
<dbReference type="GO" id="GO:0047444">
    <property type="term" value="F:N-acylneuraminate-9-phosphate synthase activity"/>
    <property type="evidence" value="ECO:0007669"/>
    <property type="project" value="TreeGrafter"/>
</dbReference>
<proteinExistence type="predicted"/>
<dbReference type="InterPro" id="IPR051690">
    <property type="entry name" value="PseI-like"/>
</dbReference>
<dbReference type="SUPFAM" id="SSF51569">
    <property type="entry name" value="Aldolase"/>
    <property type="match status" value="1"/>
</dbReference>
<dbReference type="EC" id="2.5.1.56" evidence="2"/>
<dbReference type="SUPFAM" id="SSF51269">
    <property type="entry name" value="AFP III-like domain"/>
    <property type="match status" value="1"/>
</dbReference>
<dbReference type="InterPro" id="IPR036732">
    <property type="entry name" value="AFP_Neu5c_C_sf"/>
</dbReference>
<dbReference type="PROSITE" id="PS50844">
    <property type="entry name" value="AFP_LIKE"/>
    <property type="match status" value="1"/>
</dbReference>
<dbReference type="InterPro" id="IPR013974">
    <property type="entry name" value="SAF"/>
</dbReference>
<evidence type="ECO:0000259" key="1">
    <source>
        <dbReference type="PROSITE" id="PS50844"/>
    </source>
</evidence>
<name>A0A7U6GHH3_9GAMM</name>
<dbReference type="RefSeq" id="WP_041065620.1">
    <property type="nucleotide sequence ID" value="NZ_AP012273.1"/>
</dbReference>
<dbReference type="InterPro" id="IPR013785">
    <property type="entry name" value="Aldolase_TIM"/>
</dbReference>
<dbReference type="PANTHER" id="PTHR42966:SF1">
    <property type="entry name" value="SIALIC ACID SYNTHASE"/>
    <property type="match status" value="1"/>
</dbReference>
<dbReference type="GO" id="GO:0050462">
    <property type="term" value="F:N-acetylneuraminate synthase activity"/>
    <property type="evidence" value="ECO:0007669"/>
    <property type="project" value="UniProtKB-EC"/>
</dbReference>
<dbReference type="Proteomes" id="UP000031631">
    <property type="component" value="Chromosome"/>
</dbReference>
<dbReference type="Pfam" id="PF08666">
    <property type="entry name" value="SAF"/>
    <property type="match status" value="1"/>
</dbReference>
<dbReference type="InterPro" id="IPR006190">
    <property type="entry name" value="SAF_AFP_Neu5Ac"/>
</dbReference>
<dbReference type="GO" id="GO:0016051">
    <property type="term" value="P:carbohydrate biosynthetic process"/>
    <property type="evidence" value="ECO:0007669"/>
    <property type="project" value="InterPro"/>
</dbReference>
<dbReference type="KEGG" id="tbn:TBH_C0740"/>
<accession>A0A7U6GHH3</accession>
<evidence type="ECO:0000313" key="2">
    <source>
        <dbReference type="EMBL" id="BAO43678.1"/>
    </source>
</evidence>
<feature type="domain" description="AFP-like" evidence="1">
    <location>
        <begin position="282"/>
        <end position="334"/>
    </location>
</feature>
<gene>
    <name evidence="2" type="ORF">TBH_C0740</name>
</gene>
<dbReference type="AlphaFoldDB" id="A0A7U6GHH3"/>
<dbReference type="InterPro" id="IPR020007">
    <property type="entry name" value="NeuB/NeuA"/>
</dbReference>
<dbReference type="EMBL" id="AP012273">
    <property type="protein sequence ID" value="BAO43678.1"/>
    <property type="molecule type" value="Genomic_DNA"/>
</dbReference>
<organism evidence="2 3">
    <name type="scientific">Thiolapillus brandeum</name>
    <dbReference type="NCBI Taxonomy" id="1076588"/>
    <lineage>
        <taxon>Bacteria</taxon>
        <taxon>Pseudomonadati</taxon>
        <taxon>Pseudomonadota</taxon>
        <taxon>Gammaproteobacteria</taxon>
        <taxon>Chromatiales</taxon>
        <taxon>Sedimenticolaceae</taxon>
        <taxon>Thiolapillus</taxon>
    </lineage>
</organism>
<dbReference type="Gene3D" id="3.20.20.70">
    <property type="entry name" value="Aldolase class I"/>
    <property type="match status" value="1"/>
</dbReference>
<dbReference type="Gene3D" id="3.90.1210.10">
    <property type="entry name" value="Antifreeze-like/N-acetylneuraminic acid synthase C-terminal domain"/>
    <property type="match status" value="1"/>
</dbReference>
<dbReference type="InterPro" id="IPR013132">
    <property type="entry name" value="PseI/NeuA/B-like_N"/>
</dbReference>
<evidence type="ECO:0000313" key="3">
    <source>
        <dbReference type="Proteomes" id="UP000031631"/>
    </source>
</evidence>
<dbReference type="InterPro" id="IPR057736">
    <property type="entry name" value="SAF_PseI/NeuA/NeuB"/>
</dbReference>
<dbReference type="CDD" id="cd11615">
    <property type="entry name" value="SAF_NeuB_like"/>
    <property type="match status" value="1"/>
</dbReference>
<keyword evidence="3" id="KW-1185">Reference proteome</keyword>
<sequence length="334" mass="36418">MSKTLIIAEAGVNHNGSLETALALVDAAAAAGADVVKFQTFQAQHLVTATAPKAAYQEQDGQGEKSQYQMLGKLELSREMHLVLGKRCKEQGVAFNSTAFDTESMDMLVSMGMDFIKIPSGEITNYPYLCHAAQQGLPILLSTGMSNMEDIRQALAVLEDNGMDRQQITLLHCHTDYPTRMEDVNLRAMTSMYSAFGMPVGYSDHTLGLEVPIAAVALGAVVIEKHFTLGRDMPGPDHAASLEPEELRQMVQAIRNIEMALGDGVKQPTAREQAMQAVARRSIVAACPIRAGEPFTEYNLAAKRPGTGISPMYWKELMGKPAKRDYDADEIIEP</sequence>
<keyword evidence="2" id="KW-0808">Transferase</keyword>
<reference evidence="2 3" key="1">
    <citation type="journal article" date="2014" name="PLoS ONE">
        <title>Physiological and genomic features of a novel sulfur-oxidizing gammaproteobacterium belonging to a previously uncultivated symbiotic lineage isolated from a hydrothermal vent.</title>
        <authorList>
            <person name="Nunoura T."/>
            <person name="Takaki Y."/>
            <person name="Kazama H."/>
            <person name="Kakuta J."/>
            <person name="Shimamura S."/>
            <person name="Makita H."/>
            <person name="Hirai M."/>
            <person name="Miyazaki M."/>
            <person name="Takai K."/>
        </authorList>
    </citation>
    <scope>NUCLEOTIDE SEQUENCE [LARGE SCALE GENOMIC DNA]</scope>
    <source>
        <strain evidence="2 3">Hiromi1</strain>
    </source>
</reference>